<proteinExistence type="predicted"/>
<evidence type="ECO:0000313" key="2">
    <source>
        <dbReference type="EMBL" id="RZO74986.1"/>
    </source>
</evidence>
<feature type="domain" description="DUF1330" evidence="1">
    <location>
        <begin position="25"/>
        <end position="115"/>
    </location>
</feature>
<dbReference type="PANTHER" id="PTHR41521:SF4">
    <property type="entry name" value="BLR0684 PROTEIN"/>
    <property type="match status" value="1"/>
</dbReference>
<gene>
    <name evidence="2" type="ORF">EVA69_04985</name>
</gene>
<evidence type="ECO:0000259" key="1">
    <source>
        <dbReference type="Pfam" id="PF07045"/>
    </source>
</evidence>
<dbReference type="AlphaFoldDB" id="A0A520RXL3"/>
<organism evidence="2 3">
    <name type="scientific">OM182 bacterium</name>
    <dbReference type="NCBI Taxonomy" id="2510334"/>
    <lineage>
        <taxon>Bacteria</taxon>
        <taxon>Pseudomonadati</taxon>
        <taxon>Pseudomonadota</taxon>
        <taxon>Gammaproteobacteria</taxon>
        <taxon>OMG group</taxon>
        <taxon>OM182 clade</taxon>
    </lineage>
</organism>
<dbReference type="EMBL" id="SHAH01000074">
    <property type="protein sequence ID" value="RZO74986.1"/>
    <property type="molecule type" value="Genomic_DNA"/>
</dbReference>
<dbReference type="PANTHER" id="PTHR41521">
    <property type="match status" value="1"/>
</dbReference>
<protein>
    <submittedName>
        <fullName evidence="2">DUF1330 domain-containing protein</fullName>
    </submittedName>
</protein>
<name>A0A520RXL3_9GAMM</name>
<evidence type="ECO:0000313" key="3">
    <source>
        <dbReference type="Proteomes" id="UP000320404"/>
    </source>
</evidence>
<dbReference type="Gene3D" id="3.30.70.100">
    <property type="match status" value="1"/>
</dbReference>
<dbReference type="SUPFAM" id="SSF54909">
    <property type="entry name" value="Dimeric alpha+beta barrel"/>
    <property type="match status" value="1"/>
</dbReference>
<dbReference type="Pfam" id="PF07045">
    <property type="entry name" value="DUF1330"/>
    <property type="match status" value="1"/>
</dbReference>
<comment type="caution">
    <text evidence="2">The sequence shown here is derived from an EMBL/GenBank/DDBJ whole genome shotgun (WGS) entry which is preliminary data.</text>
</comment>
<sequence length="121" mass="13516">MAVATGDKTWTAPSGMQDFKEKLMSAYVIANYNITNPEAYKAYPRVVGPTIFNHGGEILVADYNSEKSEAGGADVTIVLRFPSKDKAKEWYNSDEYQEIVALRTENSEGFMNFVDEFKMPG</sequence>
<reference evidence="2 3" key="1">
    <citation type="submission" date="2019-02" db="EMBL/GenBank/DDBJ databases">
        <title>Prokaryotic population dynamics and viral predation in marine succession experiment using metagenomics: the confinement effect.</title>
        <authorList>
            <person name="Haro-Moreno J.M."/>
            <person name="Rodriguez-Valera F."/>
            <person name="Lopez-Perez M."/>
        </authorList>
    </citation>
    <scope>NUCLEOTIDE SEQUENCE [LARGE SCALE GENOMIC DNA]</scope>
    <source>
        <strain evidence="2">MED-G158</strain>
    </source>
</reference>
<dbReference type="InterPro" id="IPR010753">
    <property type="entry name" value="DUF1330"/>
</dbReference>
<dbReference type="InterPro" id="IPR011008">
    <property type="entry name" value="Dimeric_a/b-barrel"/>
</dbReference>
<accession>A0A520RXL3</accession>
<dbReference type="Proteomes" id="UP000320404">
    <property type="component" value="Unassembled WGS sequence"/>
</dbReference>